<comment type="caution">
    <text evidence="2">The sequence shown here is derived from an EMBL/GenBank/DDBJ whole genome shotgun (WGS) entry which is preliminary data.</text>
</comment>
<gene>
    <name evidence="2" type="ORF">CCR75_002305</name>
</gene>
<evidence type="ECO:0000256" key="1">
    <source>
        <dbReference type="SAM" id="MobiDB-lite"/>
    </source>
</evidence>
<dbReference type="Proteomes" id="UP000294530">
    <property type="component" value="Unassembled WGS sequence"/>
</dbReference>
<dbReference type="AlphaFoldDB" id="A0A976FGJ3"/>
<dbReference type="RefSeq" id="XP_067815892.1">
    <property type="nucleotide sequence ID" value="XM_067960402.1"/>
</dbReference>
<protein>
    <submittedName>
        <fullName evidence="2">Uncharacterized protein</fullName>
    </submittedName>
</protein>
<reference evidence="2 3" key="1">
    <citation type="journal article" date="2021" name="Genome Biol.">
        <title>AFLAP: assembly-free linkage analysis pipeline using k-mers from genome sequencing data.</title>
        <authorList>
            <person name="Fletcher K."/>
            <person name="Zhang L."/>
            <person name="Gil J."/>
            <person name="Han R."/>
            <person name="Cavanaugh K."/>
            <person name="Michelmore R."/>
        </authorList>
    </citation>
    <scope>NUCLEOTIDE SEQUENCE [LARGE SCALE GENOMIC DNA]</scope>
    <source>
        <strain evidence="2 3">SF5</strain>
    </source>
</reference>
<dbReference type="EMBL" id="SHOA02000018">
    <property type="protein sequence ID" value="TDH66393.1"/>
    <property type="molecule type" value="Genomic_DNA"/>
</dbReference>
<dbReference type="KEGG" id="blac:94346073"/>
<evidence type="ECO:0000313" key="3">
    <source>
        <dbReference type="Proteomes" id="UP000294530"/>
    </source>
</evidence>
<keyword evidence="3" id="KW-1185">Reference proteome</keyword>
<feature type="region of interest" description="Disordered" evidence="1">
    <location>
        <begin position="42"/>
        <end position="61"/>
    </location>
</feature>
<dbReference type="OrthoDB" id="166473at2759"/>
<name>A0A976FGJ3_BRELC</name>
<dbReference type="GeneID" id="94346073"/>
<proteinExistence type="predicted"/>
<organism evidence="2 3">
    <name type="scientific">Bremia lactucae</name>
    <name type="common">Lettuce downy mildew</name>
    <dbReference type="NCBI Taxonomy" id="4779"/>
    <lineage>
        <taxon>Eukaryota</taxon>
        <taxon>Sar</taxon>
        <taxon>Stramenopiles</taxon>
        <taxon>Oomycota</taxon>
        <taxon>Peronosporomycetes</taxon>
        <taxon>Peronosporales</taxon>
        <taxon>Peronosporaceae</taxon>
        <taxon>Bremia</taxon>
    </lineage>
</organism>
<accession>A0A976FGJ3</accession>
<sequence length="376" mass="42506">MHCTSRNSADAAVFADKPPRQSQLDTFLASILAENTKKYTNSKKRSCPFAGPAIQPRPRPNDDIEALQHEVEELEAKLADARRQRAQPVRRVDPFRLRSMLQTCHQQAQQEANIKCNFGACMPGRGQLEYEDSVDAPVFKQMEKNVATQYKQLAQVFRDADLDKGRTDFSDAKVVTNAHQGTFVRFTMAKMAPFPLDSISNAMWKCAKKHSVLNMKGDYAIESKNCDMLYLKRECMLQGESNNIPVLLRSVCRRFVEPDRVVVVWDGVGDWPKSYLRTYPGSVPIRERGYCVFQSPGHGVSKGGQALPLSQLQSCVCMKPGLSAEMDMNSPECLQMLQDVVIPSYRKILDEREQMLENAILDEIINSNMRSSSSRR</sequence>
<evidence type="ECO:0000313" key="2">
    <source>
        <dbReference type="EMBL" id="TDH66393.1"/>
    </source>
</evidence>